<protein>
    <submittedName>
        <fullName evidence="1">Uncharacterized protein</fullName>
    </submittedName>
</protein>
<proteinExistence type="predicted"/>
<reference evidence="2" key="1">
    <citation type="journal article" date="2021" name="BMC Genomics">
        <title>Chromosome-level genome assembly and manually-curated proteome of model necrotroph Parastagonospora nodorum Sn15 reveals a genome-wide trove of candidate effector homologs, and redundancy of virulence-related functions within an accessory chromosome.</title>
        <authorList>
            <person name="Bertazzoni S."/>
            <person name="Jones D.A.B."/>
            <person name="Phan H.T."/>
            <person name="Tan K.-C."/>
            <person name="Hane J.K."/>
        </authorList>
    </citation>
    <scope>NUCLEOTIDE SEQUENCE [LARGE SCALE GENOMIC DNA]</scope>
    <source>
        <strain evidence="2">SN15 / ATCC MYA-4574 / FGSC 10173)</strain>
    </source>
</reference>
<keyword evidence="2" id="KW-1185">Reference proteome</keyword>
<accession>A0A7U2NP98</accession>
<dbReference type="EMBL" id="CP069040">
    <property type="protein sequence ID" value="QRD05504.1"/>
    <property type="molecule type" value="Genomic_DNA"/>
</dbReference>
<evidence type="ECO:0000313" key="2">
    <source>
        <dbReference type="Proteomes" id="UP000663193"/>
    </source>
</evidence>
<dbReference type="OMA" id="INACQEK"/>
<name>A0A7U2NP98_PHANO</name>
<sequence length="231" mass="26414">MKPSLPNEVDREDTPDPPVVHYLDRLRDDLLERLRWDVFGSLNDIQVKDPGNYLTPFMDASIASESLASPPFTNISVYIDVCEEKHNMDEHEEEDRYAAPEPLIIDKEDGSPISLHDFVSQVHSYLNANKEEIMQCEDELYMNPVDLGDGVKAAEVVPDDDDRDWADGSGEDPEFSHFLRSGNIPEGSRVFFDRAIINQIDQDEYSIHVVLFVEGNNGESVDSFWERRNRP</sequence>
<dbReference type="OrthoDB" id="3783451at2759"/>
<dbReference type="RefSeq" id="XP_001805561.1">
    <property type="nucleotide sequence ID" value="XM_001805509.1"/>
</dbReference>
<dbReference type="Proteomes" id="UP000663193">
    <property type="component" value="Chromosome 18"/>
</dbReference>
<gene>
    <name evidence="1" type="ORF">JI435_154130</name>
</gene>
<dbReference type="AlphaFoldDB" id="A0A7U2NP98"/>
<dbReference type="VEuPathDB" id="FungiDB:JI435_154130"/>
<dbReference type="KEGG" id="pno:SNOG_15413"/>
<evidence type="ECO:0000313" key="1">
    <source>
        <dbReference type="EMBL" id="QRD05504.1"/>
    </source>
</evidence>
<organism evidence="1 2">
    <name type="scientific">Phaeosphaeria nodorum (strain SN15 / ATCC MYA-4574 / FGSC 10173)</name>
    <name type="common">Glume blotch fungus</name>
    <name type="synonym">Parastagonospora nodorum</name>
    <dbReference type="NCBI Taxonomy" id="321614"/>
    <lineage>
        <taxon>Eukaryota</taxon>
        <taxon>Fungi</taxon>
        <taxon>Dikarya</taxon>
        <taxon>Ascomycota</taxon>
        <taxon>Pezizomycotina</taxon>
        <taxon>Dothideomycetes</taxon>
        <taxon>Pleosporomycetidae</taxon>
        <taxon>Pleosporales</taxon>
        <taxon>Pleosporineae</taxon>
        <taxon>Phaeosphaeriaceae</taxon>
        <taxon>Parastagonospora</taxon>
    </lineage>
</organism>